<dbReference type="InterPro" id="IPR049458">
    <property type="entry name" value="EpsG-like"/>
</dbReference>
<feature type="transmembrane region" description="Helical" evidence="1">
    <location>
        <begin position="306"/>
        <end position="322"/>
    </location>
</feature>
<dbReference type="Pfam" id="PF14897">
    <property type="entry name" value="EpsG"/>
    <property type="match status" value="1"/>
</dbReference>
<accession>A0A2U2VPA3</accession>
<gene>
    <name evidence="2" type="primary">wzy</name>
    <name evidence="2" type="ORF">HLX92_22825</name>
</gene>
<organism evidence="2 3">
    <name type="scientific">Escherichia coli</name>
    <dbReference type="NCBI Taxonomy" id="562"/>
    <lineage>
        <taxon>Bacteria</taxon>
        <taxon>Pseudomonadati</taxon>
        <taxon>Pseudomonadota</taxon>
        <taxon>Gammaproteobacteria</taxon>
        <taxon>Enterobacterales</taxon>
        <taxon>Enterobacteriaceae</taxon>
        <taxon>Escherichia</taxon>
    </lineage>
</organism>
<protein>
    <submittedName>
        <fullName evidence="2">O11 family O-antigen polymerase</fullName>
    </submittedName>
</protein>
<feature type="transmembrane region" description="Helical" evidence="1">
    <location>
        <begin position="217"/>
        <end position="241"/>
    </location>
</feature>
<feature type="transmembrane region" description="Helical" evidence="1">
    <location>
        <begin position="6"/>
        <end position="25"/>
    </location>
</feature>
<dbReference type="Proteomes" id="UP000523197">
    <property type="component" value="Unassembled WGS sequence"/>
</dbReference>
<feature type="transmembrane region" description="Helical" evidence="1">
    <location>
        <begin position="184"/>
        <end position="205"/>
    </location>
</feature>
<dbReference type="AlphaFoldDB" id="A0A2U2VPA3"/>
<evidence type="ECO:0000313" key="3">
    <source>
        <dbReference type="Proteomes" id="UP000523197"/>
    </source>
</evidence>
<feature type="transmembrane region" description="Helical" evidence="1">
    <location>
        <begin position="357"/>
        <end position="374"/>
    </location>
</feature>
<keyword evidence="1" id="KW-0812">Transmembrane</keyword>
<proteinExistence type="predicted"/>
<keyword evidence="1" id="KW-0472">Membrane</keyword>
<feature type="transmembrane region" description="Helical" evidence="1">
    <location>
        <begin position="328"/>
        <end position="345"/>
    </location>
</feature>
<evidence type="ECO:0000256" key="1">
    <source>
        <dbReference type="SAM" id="Phobius"/>
    </source>
</evidence>
<feature type="transmembrane region" description="Helical" evidence="1">
    <location>
        <begin position="104"/>
        <end position="125"/>
    </location>
</feature>
<feature type="transmembrane region" description="Helical" evidence="1">
    <location>
        <begin position="137"/>
        <end position="169"/>
    </location>
</feature>
<comment type="caution">
    <text evidence="2">The sequence shown here is derived from an EMBL/GenBank/DDBJ whole genome shotgun (WGS) entry which is preliminary data.</text>
</comment>
<reference evidence="2 3" key="1">
    <citation type="submission" date="2020-05" db="EMBL/GenBank/DDBJ databases">
        <title>Epidemiological investigations into extended-spectrum beta-lactam resistant Escherichia coli ST457 carried by Australian Silver gulls identified clonal lineages that cause ExPEC disease.</title>
        <authorList>
            <person name="Nesporova K."/>
            <person name="Wyrsch E.R."/>
            <person name="Valcek A."/>
            <person name="Bitar I."/>
            <person name="Chaw K."/>
            <person name="Harris P."/>
            <person name="Hrabak J."/>
            <person name="Djordjevic S.P."/>
            <person name="Dolejska M."/>
        </authorList>
    </citation>
    <scope>NUCLEOTIDE SEQUENCE [LARGE SCALE GENOMIC DNA]</scope>
    <source>
        <strain evidence="2 3">CE1966</strain>
    </source>
</reference>
<dbReference type="EMBL" id="JABFNF010000029">
    <property type="protein sequence ID" value="MBA1888997.1"/>
    <property type="molecule type" value="Genomic_DNA"/>
</dbReference>
<keyword evidence="1" id="KW-1133">Transmembrane helix</keyword>
<dbReference type="RefSeq" id="WP_061092867.1">
    <property type="nucleotide sequence ID" value="NZ_AP017617.1"/>
</dbReference>
<evidence type="ECO:0000313" key="2">
    <source>
        <dbReference type="EMBL" id="MBA1888997.1"/>
    </source>
</evidence>
<name>A0A2U2VPA3_ECOLX</name>
<feature type="transmembrane region" description="Helical" evidence="1">
    <location>
        <begin position="274"/>
        <end position="294"/>
    </location>
</feature>
<sequence>MINRNIKISASFISIIYLPLALLLAMIEMINGARWSVYVCSFMLGVLAFLLIPYENWDLTRHYETYLYVSQTSLNKVFENSDNRYITINTVIYLFKSLGIKKEFLPFFSTFLSYIFYFNIYVNYIKKYNPELSHRCIYLYILISVIPFFAIASSLRQYLAFSIMLYMIIQYFTSENNRYKSQKIIFSAIISCCIHPSAILLLGVFFVSKLIRLNKTILYLIILVLILNHDGLISSLLFQLIRPLLESLGFYFPEYMDSVTIGISNSLLSTNEYILNKIILPSVFFIFTFIYLILFNKKMTRQESQIKNFCSLLLLLICLLSLSPDLFYRFSIFWVLLYSYIFFSYDINKISKLCKHLIFLILITACSIINLAQANMGKDIIYVSWCDILYKPSLFLFNKEVKSAEYIRVSQ</sequence>
<feature type="transmembrane region" description="Helical" evidence="1">
    <location>
        <begin position="37"/>
        <end position="54"/>
    </location>
</feature>